<organism evidence="3 4">
    <name type="scientific">Mycteria americana</name>
    <name type="common">Wood stork</name>
    <dbReference type="NCBI Taxonomy" id="33587"/>
    <lineage>
        <taxon>Eukaryota</taxon>
        <taxon>Metazoa</taxon>
        <taxon>Chordata</taxon>
        <taxon>Craniata</taxon>
        <taxon>Vertebrata</taxon>
        <taxon>Euteleostomi</taxon>
        <taxon>Archelosauria</taxon>
        <taxon>Archosauria</taxon>
        <taxon>Dinosauria</taxon>
        <taxon>Saurischia</taxon>
        <taxon>Theropoda</taxon>
        <taxon>Coelurosauria</taxon>
        <taxon>Aves</taxon>
        <taxon>Neognathae</taxon>
        <taxon>Neoaves</taxon>
        <taxon>Aequornithes</taxon>
        <taxon>Ciconiiformes</taxon>
        <taxon>Ciconiidae</taxon>
        <taxon>Mycteria</taxon>
    </lineage>
</organism>
<feature type="region of interest" description="Disordered" evidence="1">
    <location>
        <begin position="33"/>
        <end position="65"/>
    </location>
</feature>
<feature type="region of interest" description="Disordered" evidence="1">
    <location>
        <begin position="334"/>
        <end position="361"/>
    </location>
</feature>
<comment type="caution">
    <text evidence="3">The sequence shown here is derived from an EMBL/GenBank/DDBJ whole genome shotgun (WGS) entry which is preliminary data.</text>
</comment>
<gene>
    <name evidence="3" type="ORF">QYF61_015556</name>
</gene>
<evidence type="ECO:0000256" key="1">
    <source>
        <dbReference type="SAM" id="MobiDB-lite"/>
    </source>
</evidence>
<dbReference type="AlphaFoldDB" id="A0AAN7RX60"/>
<proteinExistence type="predicted"/>
<dbReference type="Proteomes" id="UP001333110">
    <property type="component" value="Unassembled WGS sequence"/>
</dbReference>
<evidence type="ECO:0000259" key="2">
    <source>
        <dbReference type="Pfam" id="PF00078"/>
    </source>
</evidence>
<dbReference type="InterPro" id="IPR000477">
    <property type="entry name" value="RT_dom"/>
</dbReference>
<evidence type="ECO:0000313" key="4">
    <source>
        <dbReference type="Proteomes" id="UP001333110"/>
    </source>
</evidence>
<feature type="domain" description="Reverse transcriptase" evidence="2">
    <location>
        <begin position="173"/>
        <end position="267"/>
    </location>
</feature>
<name>A0AAN7RX60_MYCAM</name>
<keyword evidence="4" id="KW-1185">Reference proteome</keyword>
<sequence>MHRADVVPLAAEQRVTSCCPSAPASALESCPAIPAPALGTESGSETGGSDGRGHQGRQSHDKEMPPWKQLFTYHKSELDEEGFGWNTKPASSHLGSGLRYGVSIKAWDSHIKEDGLKENQEVFKIILSTPKNTVLGQKSEVTAETRELQTVPGKQEVSQREGAGLQYGMTGIWRSVTSGAPQGSVLEPVLLNIFINDIDSEIECTLSKFADDTKLSGMDATQRDLDKLEKWVHVNVMRFNKAKCSVLHLGQGNPRYQYRMGEERIENSPAEKDLGVLVDEKLDMSRQCVLAAQKSNRILGCIKSSVASRSREGILPLCSGETSPAVLHPALEPSAQKRCGPVGVGPEERHKNDQRAGTPLL</sequence>
<dbReference type="EMBL" id="JAUNZN010000006">
    <property type="protein sequence ID" value="KAK4819935.1"/>
    <property type="molecule type" value="Genomic_DNA"/>
</dbReference>
<accession>A0AAN7RX60</accession>
<reference evidence="3 4" key="1">
    <citation type="journal article" date="2023" name="J. Hered.">
        <title>Chromosome-level genome of the wood stork (Mycteria americana) provides insight into avian chromosome evolution.</title>
        <authorList>
            <person name="Flamio R. Jr."/>
            <person name="Ramstad K.M."/>
        </authorList>
    </citation>
    <scope>NUCLEOTIDE SEQUENCE [LARGE SCALE GENOMIC DNA]</scope>
    <source>
        <strain evidence="3">JAX WOST 10</strain>
    </source>
</reference>
<dbReference type="PANTHER" id="PTHR33332">
    <property type="entry name" value="REVERSE TRANSCRIPTASE DOMAIN-CONTAINING PROTEIN"/>
    <property type="match status" value="1"/>
</dbReference>
<evidence type="ECO:0000313" key="3">
    <source>
        <dbReference type="EMBL" id="KAK4819935.1"/>
    </source>
</evidence>
<dbReference type="PRINTS" id="PR01345">
    <property type="entry name" value="CERVTRCPTASE"/>
</dbReference>
<protein>
    <recommendedName>
        <fullName evidence="2">Reverse transcriptase domain-containing protein</fullName>
    </recommendedName>
</protein>
<dbReference type="Pfam" id="PF00078">
    <property type="entry name" value="RVT_1"/>
    <property type="match status" value="1"/>
</dbReference>